<keyword evidence="3" id="KW-1185">Reference proteome</keyword>
<dbReference type="AlphaFoldDB" id="A0A0N8PMZ9"/>
<sequence length="261" mass="29243">MEAVILGSGSSAGTPVIGCRCPVCRSEDPRNHRTRASIWVRGVDGESLLVDTSTDMRHQALREGIDRVDGVFLTHTHADHINGIDDMRAFNGLQEQVIPMYGRPATLEEARQRFHYCFGDPPPPERGWYIPVLEARPLTESLQWGSVTVTPVPVEHGRWPIYGYRFNGLAYLTDVKRIPEEGLALLEGLEVLILDCLRYREHPTHLRVDEAVALAERIGAKRTVFTHFTHDIDFEQLAGELPEGMEPAYDGLRIPISGARA</sequence>
<organism evidence="2 3">
    <name type="scientific">Thiohalorhabdus denitrificans</name>
    <dbReference type="NCBI Taxonomy" id="381306"/>
    <lineage>
        <taxon>Bacteria</taxon>
        <taxon>Pseudomonadati</taxon>
        <taxon>Pseudomonadota</taxon>
        <taxon>Gammaproteobacteria</taxon>
        <taxon>Thiohalorhabdales</taxon>
        <taxon>Thiohalorhabdaceae</taxon>
        <taxon>Thiohalorhabdus</taxon>
    </lineage>
</organism>
<accession>A0A0N8PMZ9</accession>
<dbReference type="RefSeq" id="WP_054966142.1">
    <property type="nucleotide sequence ID" value="NZ_FMUN01000003.1"/>
</dbReference>
<dbReference type="Gene3D" id="3.60.15.10">
    <property type="entry name" value="Ribonuclease Z/Hydroxyacylglutathione hydrolase-like"/>
    <property type="match status" value="1"/>
</dbReference>
<proteinExistence type="predicted"/>
<evidence type="ECO:0000259" key="1">
    <source>
        <dbReference type="SMART" id="SM00849"/>
    </source>
</evidence>
<dbReference type="PANTHER" id="PTHR42663:SF6">
    <property type="entry name" value="HYDROLASE C777.06C-RELATED"/>
    <property type="match status" value="1"/>
</dbReference>
<dbReference type="Pfam" id="PF12706">
    <property type="entry name" value="Lactamase_B_2"/>
    <property type="match status" value="1"/>
</dbReference>
<dbReference type="SMART" id="SM00849">
    <property type="entry name" value="Lactamase_B"/>
    <property type="match status" value="1"/>
</dbReference>
<dbReference type="CDD" id="cd16279">
    <property type="entry name" value="metallo-hydrolase-like_MBL-fold"/>
    <property type="match status" value="1"/>
</dbReference>
<dbReference type="PATRIC" id="fig|381306.5.peg.305"/>
<dbReference type="InterPro" id="IPR036866">
    <property type="entry name" value="RibonucZ/Hydroxyglut_hydro"/>
</dbReference>
<name>A0A0N8PMZ9_9GAMM</name>
<gene>
    <name evidence="2" type="ORF">SAMN05661077_1430</name>
</gene>
<reference evidence="3" key="1">
    <citation type="submission" date="2016-10" db="EMBL/GenBank/DDBJ databases">
        <authorList>
            <person name="Varghese N."/>
        </authorList>
    </citation>
    <scope>NUCLEOTIDE SEQUENCE [LARGE SCALE GENOMIC DNA]</scope>
    <source>
        <strain evidence="3">HL 19</strain>
    </source>
</reference>
<dbReference type="STRING" id="381306.AN478_08310"/>
<dbReference type="EMBL" id="FMUN01000003">
    <property type="protein sequence ID" value="SCY17192.1"/>
    <property type="molecule type" value="Genomic_DNA"/>
</dbReference>
<evidence type="ECO:0000313" key="3">
    <source>
        <dbReference type="Proteomes" id="UP000183104"/>
    </source>
</evidence>
<feature type="domain" description="Metallo-beta-lactamase" evidence="1">
    <location>
        <begin position="34"/>
        <end position="227"/>
    </location>
</feature>
<dbReference type="OrthoDB" id="9803916at2"/>
<dbReference type="SUPFAM" id="SSF56281">
    <property type="entry name" value="Metallo-hydrolase/oxidoreductase"/>
    <property type="match status" value="1"/>
</dbReference>
<evidence type="ECO:0000313" key="2">
    <source>
        <dbReference type="EMBL" id="SCY17192.1"/>
    </source>
</evidence>
<dbReference type="Proteomes" id="UP000183104">
    <property type="component" value="Unassembled WGS sequence"/>
</dbReference>
<dbReference type="PANTHER" id="PTHR42663">
    <property type="entry name" value="HYDROLASE C777.06C-RELATED-RELATED"/>
    <property type="match status" value="1"/>
</dbReference>
<dbReference type="InterPro" id="IPR001279">
    <property type="entry name" value="Metallo-B-lactamas"/>
</dbReference>
<protein>
    <submittedName>
        <fullName evidence="2">Phosphoribosyl 1,2-cyclic phosphate phosphodiesterase</fullName>
    </submittedName>
</protein>